<keyword evidence="1" id="KW-0812">Transmembrane</keyword>
<evidence type="ECO:0000256" key="1">
    <source>
        <dbReference type="SAM" id="Phobius"/>
    </source>
</evidence>
<feature type="transmembrane region" description="Helical" evidence="1">
    <location>
        <begin position="221"/>
        <end position="243"/>
    </location>
</feature>
<feature type="transmembrane region" description="Helical" evidence="1">
    <location>
        <begin position="179"/>
        <end position="201"/>
    </location>
</feature>
<protein>
    <submittedName>
        <fullName evidence="3">Putative membrane protein</fullName>
    </submittedName>
</protein>
<feature type="domain" description="Acyltransferase 3" evidence="2">
    <location>
        <begin position="23"/>
        <end position="372"/>
    </location>
</feature>
<evidence type="ECO:0000313" key="4">
    <source>
        <dbReference type="Proteomes" id="UP000028492"/>
    </source>
</evidence>
<dbReference type="EMBL" id="CP008953">
    <property type="protein sequence ID" value="AIG76125.1"/>
    <property type="molecule type" value="Genomic_DNA"/>
</dbReference>
<feature type="transmembrane region" description="Helical" evidence="1">
    <location>
        <begin position="314"/>
        <end position="333"/>
    </location>
</feature>
<feature type="transmembrane region" description="Helical" evidence="1">
    <location>
        <begin position="62"/>
        <end position="81"/>
    </location>
</feature>
<dbReference type="RefSeq" id="WP_063777808.1">
    <property type="nucleotide sequence ID" value="NZ_CP008953.1"/>
</dbReference>
<dbReference type="eggNOG" id="COG1835">
    <property type="taxonomic scope" value="Bacteria"/>
</dbReference>
<keyword evidence="1" id="KW-1133">Transmembrane helix</keyword>
<organism evidence="3 4">
    <name type="scientific">Amycolatopsis japonica</name>
    <dbReference type="NCBI Taxonomy" id="208439"/>
    <lineage>
        <taxon>Bacteria</taxon>
        <taxon>Bacillati</taxon>
        <taxon>Actinomycetota</taxon>
        <taxon>Actinomycetes</taxon>
        <taxon>Pseudonocardiales</taxon>
        <taxon>Pseudonocardiaceae</taxon>
        <taxon>Amycolatopsis</taxon>
        <taxon>Amycolatopsis japonica group</taxon>
    </lineage>
</organism>
<keyword evidence="1" id="KW-0472">Membrane</keyword>
<proteinExistence type="predicted"/>
<dbReference type="Proteomes" id="UP000028492">
    <property type="component" value="Chromosome"/>
</dbReference>
<feature type="transmembrane region" description="Helical" evidence="1">
    <location>
        <begin position="142"/>
        <end position="167"/>
    </location>
</feature>
<accession>A0A075V0V8</accession>
<reference evidence="3 4" key="1">
    <citation type="journal article" date="2014" name="J. Biotechnol.">
        <title>Complete genome sequence of the actinobacterium Amycolatopsis japonica MG417-CF17(T) (=DSM 44213T) producing (S,S)-N,N'-ethylenediaminedisuccinic acid.</title>
        <authorList>
            <person name="Stegmann E."/>
            <person name="Albersmeier A."/>
            <person name="Spohn M."/>
            <person name="Gert H."/>
            <person name="Weber T."/>
            <person name="Wohlleben W."/>
            <person name="Kalinowski J."/>
            <person name="Ruckert C."/>
        </authorList>
    </citation>
    <scope>NUCLEOTIDE SEQUENCE [LARGE SCALE GENOMIC DNA]</scope>
    <source>
        <strain evidence="4">MG417-CF17 (DSM 44213)</strain>
    </source>
</reference>
<dbReference type="STRING" id="208439.AJAP_16260"/>
<evidence type="ECO:0000259" key="2">
    <source>
        <dbReference type="Pfam" id="PF01757"/>
    </source>
</evidence>
<dbReference type="KEGG" id="aja:AJAP_16260"/>
<dbReference type="PANTHER" id="PTHR23028">
    <property type="entry name" value="ACETYLTRANSFERASE"/>
    <property type="match status" value="1"/>
</dbReference>
<feature type="transmembrane region" description="Helical" evidence="1">
    <location>
        <begin position="21"/>
        <end position="42"/>
    </location>
</feature>
<dbReference type="GO" id="GO:0016747">
    <property type="term" value="F:acyltransferase activity, transferring groups other than amino-acyl groups"/>
    <property type="evidence" value="ECO:0007669"/>
    <property type="project" value="InterPro"/>
</dbReference>
<dbReference type="HOGENOM" id="CLU_005679_2_5_11"/>
<feature type="transmembrane region" description="Helical" evidence="1">
    <location>
        <begin position="274"/>
        <end position="293"/>
    </location>
</feature>
<sequence length="400" mass="45083">MATKDEIRTTRLPAGKARTRLPSLTALRIIPAVLVFISHGMVHPLFTDNAINESYLYITRNMGVIALSLFFILSGFILTWSSEPTDTARLFWRRRFFRIFPNHLVVCAIILVMMVLAGREIMGTEVLVSLPLLQSWLPDPNFLLYSANGPTWSLSVEMLFYAAFPLLFFLVKKIRGNRLWLWAGIMAVGALLMPVIARVFLPDEPMSFFSDGGVSWPQQWFSFYFPPARMFEFGAGMIMARILQTGRWPSIRPIVPLLMLVVVFLATLPFDMIAGFQAVALIPVSLLITSMAASDLAGKENFFNRKTMVWLGDLSYPFFLVHVTVFFSLHAAFSGQWGVGGMYEAKQFGTLGGIAVLVGGFLLCLFVSWLLFVLVERPIMRRWSRPRCKTAEPPLSSVRS</sequence>
<dbReference type="InterPro" id="IPR050879">
    <property type="entry name" value="Acyltransferase_3"/>
</dbReference>
<name>A0A075V0V8_9PSEU</name>
<dbReference type="Pfam" id="PF01757">
    <property type="entry name" value="Acyl_transf_3"/>
    <property type="match status" value="1"/>
</dbReference>
<feature type="transmembrane region" description="Helical" evidence="1">
    <location>
        <begin position="102"/>
        <end position="122"/>
    </location>
</feature>
<feature type="transmembrane region" description="Helical" evidence="1">
    <location>
        <begin position="250"/>
        <end position="268"/>
    </location>
</feature>
<gene>
    <name evidence="3" type="ORF">AJAP_16260</name>
</gene>
<feature type="transmembrane region" description="Helical" evidence="1">
    <location>
        <begin position="353"/>
        <end position="375"/>
    </location>
</feature>
<dbReference type="AlphaFoldDB" id="A0A075V0V8"/>
<dbReference type="InterPro" id="IPR002656">
    <property type="entry name" value="Acyl_transf_3_dom"/>
</dbReference>
<evidence type="ECO:0000313" key="3">
    <source>
        <dbReference type="EMBL" id="AIG76125.1"/>
    </source>
</evidence>
<keyword evidence="4" id="KW-1185">Reference proteome</keyword>